<name>A0AA45L988_9PSEU</name>
<evidence type="ECO:0000256" key="1">
    <source>
        <dbReference type="SAM" id="Phobius"/>
    </source>
</evidence>
<sequence length="155" mass="17544">MILQSPFRWIATSGLFCIALVMAFVAAVCIVYDDYWAAFLFFLFAAFAVLMVVLGLRQHVVLEEGVVGLRTEWRTKRIPVADIRDVDVVKIHVGFVLPVSFPRLWLDEENVELLFMLRQITFGEENPKVIAQAKAVHDHVFAGRAVPDEVDKPEG</sequence>
<evidence type="ECO:0000313" key="2">
    <source>
        <dbReference type="EMBL" id="QUF05692.1"/>
    </source>
</evidence>
<dbReference type="EMBL" id="CP073249">
    <property type="protein sequence ID" value="QUF05692.1"/>
    <property type="molecule type" value="Genomic_DNA"/>
</dbReference>
<dbReference type="AlphaFoldDB" id="A0AA45L988"/>
<gene>
    <name evidence="2" type="ORF">KCV87_06250</name>
</gene>
<dbReference type="Proteomes" id="UP000677152">
    <property type="component" value="Chromosome"/>
</dbReference>
<reference evidence="2" key="1">
    <citation type="submission" date="2021-04" db="EMBL/GenBank/DDBJ databases">
        <title>Genomic sequence of Actinosynnema pretiosum subsp. pretiosum ATCC 31280 (C-14919).</title>
        <authorList>
            <person name="Bai L."/>
            <person name="Wang X."/>
            <person name="Xiao Y."/>
        </authorList>
    </citation>
    <scope>NUCLEOTIDE SEQUENCE</scope>
    <source>
        <strain evidence="2">ATCC 31280</strain>
    </source>
</reference>
<feature type="transmembrane region" description="Helical" evidence="1">
    <location>
        <begin position="7"/>
        <end position="30"/>
    </location>
</feature>
<keyword evidence="1" id="KW-0812">Transmembrane</keyword>
<keyword evidence="1" id="KW-0472">Membrane</keyword>
<proteinExistence type="predicted"/>
<feature type="transmembrane region" description="Helical" evidence="1">
    <location>
        <begin position="36"/>
        <end position="56"/>
    </location>
</feature>
<keyword evidence="1" id="KW-1133">Transmembrane helix</keyword>
<evidence type="ECO:0000313" key="3">
    <source>
        <dbReference type="Proteomes" id="UP000677152"/>
    </source>
</evidence>
<accession>A0AA45L988</accession>
<organism evidence="2 3">
    <name type="scientific">Actinosynnema pretiosum subsp. pretiosum</name>
    <dbReference type="NCBI Taxonomy" id="103721"/>
    <lineage>
        <taxon>Bacteria</taxon>
        <taxon>Bacillati</taxon>
        <taxon>Actinomycetota</taxon>
        <taxon>Actinomycetes</taxon>
        <taxon>Pseudonocardiales</taxon>
        <taxon>Pseudonocardiaceae</taxon>
        <taxon>Actinosynnema</taxon>
    </lineage>
</organism>
<protein>
    <submittedName>
        <fullName evidence="2">Uncharacterized protein</fullName>
    </submittedName>
</protein>